<dbReference type="InterPro" id="IPR036291">
    <property type="entry name" value="NAD(P)-bd_dom_sf"/>
</dbReference>
<organism evidence="3 4">
    <name type="scientific">Fibrella rubiginis</name>
    <dbReference type="NCBI Taxonomy" id="2817060"/>
    <lineage>
        <taxon>Bacteria</taxon>
        <taxon>Pseudomonadati</taxon>
        <taxon>Bacteroidota</taxon>
        <taxon>Cytophagia</taxon>
        <taxon>Cytophagales</taxon>
        <taxon>Spirosomataceae</taxon>
        <taxon>Fibrella</taxon>
    </lineage>
</organism>
<gene>
    <name evidence="3" type="ORF">J2I47_08745</name>
</gene>
<dbReference type="SUPFAM" id="SSF51735">
    <property type="entry name" value="NAD(P)-binding Rossmann-fold domains"/>
    <property type="match status" value="1"/>
</dbReference>
<dbReference type="Pfam" id="PF00106">
    <property type="entry name" value="adh_short"/>
    <property type="match status" value="1"/>
</dbReference>
<accession>A0A939GF33</accession>
<comment type="caution">
    <text evidence="3">The sequence shown here is derived from an EMBL/GenBank/DDBJ whole genome shotgun (WGS) entry which is preliminary data.</text>
</comment>
<name>A0A939GF33_9BACT</name>
<comment type="similarity">
    <text evidence="1">Belongs to the short-chain dehydrogenases/reductases (SDR) family.</text>
</comment>
<dbReference type="Proteomes" id="UP000664034">
    <property type="component" value="Unassembled WGS sequence"/>
</dbReference>
<dbReference type="PANTHER" id="PTHR24320:SF152">
    <property type="entry name" value="SHORT-CHAIN DEHYDROGENASE_REDUCTASE FAMILY PROTEIN"/>
    <property type="match status" value="1"/>
</dbReference>
<reference evidence="3" key="1">
    <citation type="submission" date="2021-03" db="EMBL/GenBank/DDBJ databases">
        <title>Fibrella sp. HMF5335 genome sequencing and assembly.</title>
        <authorList>
            <person name="Kang H."/>
            <person name="Kim H."/>
            <person name="Bae S."/>
            <person name="Joh K."/>
        </authorList>
    </citation>
    <scope>NUCLEOTIDE SEQUENCE</scope>
    <source>
        <strain evidence="3">HMF5335</strain>
    </source>
</reference>
<dbReference type="EMBL" id="JAFMYV010000003">
    <property type="protein sequence ID" value="MBO0936628.1"/>
    <property type="molecule type" value="Genomic_DNA"/>
</dbReference>
<evidence type="ECO:0000256" key="2">
    <source>
        <dbReference type="ARBA" id="ARBA00023002"/>
    </source>
</evidence>
<evidence type="ECO:0000313" key="3">
    <source>
        <dbReference type="EMBL" id="MBO0936628.1"/>
    </source>
</evidence>
<dbReference type="PANTHER" id="PTHR24320">
    <property type="entry name" value="RETINOL DEHYDROGENASE"/>
    <property type="match status" value="1"/>
</dbReference>
<keyword evidence="4" id="KW-1185">Reference proteome</keyword>
<dbReference type="AlphaFoldDB" id="A0A939GF33"/>
<dbReference type="InterPro" id="IPR002347">
    <property type="entry name" value="SDR_fam"/>
</dbReference>
<protein>
    <submittedName>
        <fullName evidence="3">SDR family NAD(P)-dependent oxidoreductase</fullName>
    </submittedName>
</protein>
<dbReference type="GO" id="GO:0016491">
    <property type="term" value="F:oxidoreductase activity"/>
    <property type="evidence" value="ECO:0007669"/>
    <property type="project" value="UniProtKB-KW"/>
</dbReference>
<evidence type="ECO:0000313" key="4">
    <source>
        <dbReference type="Proteomes" id="UP000664034"/>
    </source>
</evidence>
<keyword evidence="2" id="KW-0560">Oxidoreductase</keyword>
<evidence type="ECO:0000256" key="1">
    <source>
        <dbReference type="ARBA" id="ARBA00006484"/>
    </source>
</evidence>
<dbReference type="RefSeq" id="WP_207364176.1">
    <property type="nucleotide sequence ID" value="NZ_JAFMYV010000003.1"/>
</dbReference>
<dbReference type="Gene3D" id="3.40.50.720">
    <property type="entry name" value="NAD(P)-binding Rossmann-like Domain"/>
    <property type="match status" value="1"/>
</dbReference>
<sequence length="331" mass="35572">MIRTAHAYTIIITGGHTGLGLAASRHILTNATNVQLVWASRSGAMARQTALDMAPDRITVLHLDLAKLADVQQFVASVTTLIEAGTLPPLGAVVCNAGVQFAGGLHQTTEGIEETFGVNHLAHFLLVNLLLSHLLPTGQVVVVSSGTHFNAPRIWQSALFGMPAPQYLGAAALARGAVPAHMNPVGNKANQFRYTTSKLCNLLFMYELDRRLRAAGSQITVTAFDPGLMPGTGLARSNSPVERWAWNYVLPILRLFDGVNSVDTSGRNLARLATDPAMPSVSGQYVEGTTVVPSSVLSRRPELWSDLWAESQKLIELNTMPHVPTAKPTMQ</sequence>
<proteinExistence type="inferred from homology"/>